<reference evidence="1 2" key="1">
    <citation type="submission" date="2020-08" db="EMBL/GenBank/DDBJ databases">
        <title>Description of novel Flavobacterium F-408 isolate.</title>
        <authorList>
            <person name="Saticioglu I.B."/>
            <person name="Duman M."/>
            <person name="Altun S."/>
        </authorList>
    </citation>
    <scope>NUCLEOTIDE SEQUENCE [LARGE SCALE GENOMIC DNA]</scope>
    <source>
        <strain evidence="1 2">F-408</strain>
    </source>
</reference>
<gene>
    <name evidence="1" type="ORF">H8R27_07470</name>
</gene>
<dbReference type="InterPro" id="IPR029063">
    <property type="entry name" value="SAM-dependent_MTases_sf"/>
</dbReference>
<dbReference type="EMBL" id="JACRUN010000003">
    <property type="protein sequence ID" value="MBC5834722.1"/>
    <property type="molecule type" value="Genomic_DNA"/>
</dbReference>
<keyword evidence="1" id="KW-0808">Transferase</keyword>
<evidence type="ECO:0000313" key="1">
    <source>
        <dbReference type="EMBL" id="MBC5834722.1"/>
    </source>
</evidence>
<dbReference type="Gene3D" id="3.40.50.150">
    <property type="entry name" value="Vaccinia Virus protein VP39"/>
    <property type="match status" value="1"/>
</dbReference>
<protein>
    <submittedName>
        <fullName evidence="1">Class I SAM-dependent methyltransferase</fullName>
    </submittedName>
</protein>
<keyword evidence="2" id="KW-1185">Reference proteome</keyword>
<keyword evidence="1" id="KW-0489">Methyltransferase</keyword>
<proteinExistence type="predicted"/>
<evidence type="ECO:0000313" key="2">
    <source>
        <dbReference type="Proteomes" id="UP000605990"/>
    </source>
</evidence>
<dbReference type="GO" id="GO:0008168">
    <property type="term" value="F:methyltransferase activity"/>
    <property type="evidence" value="ECO:0007669"/>
    <property type="project" value="UniProtKB-KW"/>
</dbReference>
<dbReference type="Pfam" id="PF13578">
    <property type="entry name" value="Methyltransf_24"/>
    <property type="match status" value="1"/>
</dbReference>
<name>A0ABR7IYU8_9FLAO</name>
<accession>A0ABR7IYU8</accession>
<dbReference type="Proteomes" id="UP000605990">
    <property type="component" value="Unassembled WGS sequence"/>
</dbReference>
<dbReference type="SUPFAM" id="SSF53335">
    <property type="entry name" value="S-adenosyl-L-methionine-dependent methyltransferases"/>
    <property type="match status" value="1"/>
</dbReference>
<organism evidence="1 2">
    <name type="scientific">Flavobacterium bernardetii</name>
    <dbReference type="NCBI Taxonomy" id="2813823"/>
    <lineage>
        <taxon>Bacteria</taxon>
        <taxon>Pseudomonadati</taxon>
        <taxon>Bacteroidota</taxon>
        <taxon>Flavobacteriia</taxon>
        <taxon>Flavobacteriales</taxon>
        <taxon>Flavobacteriaceae</taxon>
        <taxon>Flavobacterium</taxon>
    </lineage>
</organism>
<comment type="caution">
    <text evidence="1">The sequence shown here is derived from an EMBL/GenBank/DDBJ whole genome shotgun (WGS) entry which is preliminary data.</text>
</comment>
<dbReference type="RefSeq" id="WP_166127738.1">
    <property type="nucleotide sequence ID" value="NZ_JAANOQ010000004.1"/>
</dbReference>
<sequence length="263" mass="30436">MLHQIKSYLKFLFHSKNEHGVHSPFVFDLVTKCFYDKTKYPEYQILNDYRNSLLANKNTIEVTDFGAGSRVFKSNIRQISKIAQTAGITPKRAELLFRIVNYFQPESILEIGTSLGLATSALSLRNASSKLITLEGCPNTMTVAEKMFQVSSFKLPSNKVNFITTEFSSYLKNFQLQSSNFELIYFDGNHSQKATLDYFELLLPTITNDSVWIFDDIHWSAEMENAWEIIKKHPKVKVTIDTFQWGIVFFRAEQEKEHFVIRV</sequence>
<dbReference type="GO" id="GO:0032259">
    <property type="term" value="P:methylation"/>
    <property type="evidence" value="ECO:0007669"/>
    <property type="project" value="UniProtKB-KW"/>
</dbReference>